<protein>
    <submittedName>
        <fullName evidence="1">Uncharacterized protein</fullName>
    </submittedName>
</protein>
<dbReference type="AlphaFoldDB" id="A0A2H3E601"/>
<proteinExistence type="predicted"/>
<name>A0A2H3E601_ARMGA</name>
<evidence type="ECO:0000313" key="1">
    <source>
        <dbReference type="EMBL" id="PBK95086.1"/>
    </source>
</evidence>
<gene>
    <name evidence="1" type="ORF">ARMGADRAFT_1077845</name>
</gene>
<dbReference type="OrthoDB" id="3158487at2759"/>
<dbReference type="Proteomes" id="UP000217790">
    <property type="component" value="Unassembled WGS sequence"/>
</dbReference>
<reference evidence="2" key="1">
    <citation type="journal article" date="2017" name="Nat. Ecol. Evol.">
        <title>Genome expansion and lineage-specific genetic innovations in the forest pathogenic fungi Armillaria.</title>
        <authorList>
            <person name="Sipos G."/>
            <person name="Prasanna A.N."/>
            <person name="Walter M.C."/>
            <person name="O'Connor E."/>
            <person name="Balint B."/>
            <person name="Krizsan K."/>
            <person name="Kiss B."/>
            <person name="Hess J."/>
            <person name="Varga T."/>
            <person name="Slot J."/>
            <person name="Riley R."/>
            <person name="Boka B."/>
            <person name="Rigling D."/>
            <person name="Barry K."/>
            <person name="Lee J."/>
            <person name="Mihaltcheva S."/>
            <person name="LaButti K."/>
            <person name="Lipzen A."/>
            <person name="Waldron R."/>
            <person name="Moloney N.M."/>
            <person name="Sperisen C."/>
            <person name="Kredics L."/>
            <person name="Vagvoelgyi C."/>
            <person name="Patrignani A."/>
            <person name="Fitzpatrick D."/>
            <person name="Nagy I."/>
            <person name="Doyle S."/>
            <person name="Anderson J.B."/>
            <person name="Grigoriev I.V."/>
            <person name="Gueldener U."/>
            <person name="Muensterkoetter M."/>
            <person name="Nagy L.G."/>
        </authorList>
    </citation>
    <scope>NUCLEOTIDE SEQUENCE [LARGE SCALE GENOMIC DNA]</scope>
    <source>
        <strain evidence="2">Ar21-2</strain>
    </source>
</reference>
<accession>A0A2H3E601</accession>
<dbReference type="EMBL" id="KZ293652">
    <property type="protein sequence ID" value="PBK95086.1"/>
    <property type="molecule type" value="Genomic_DNA"/>
</dbReference>
<organism evidence="1 2">
    <name type="scientific">Armillaria gallica</name>
    <name type="common">Bulbous honey fungus</name>
    <name type="synonym">Armillaria bulbosa</name>
    <dbReference type="NCBI Taxonomy" id="47427"/>
    <lineage>
        <taxon>Eukaryota</taxon>
        <taxon>Fungi</taxon>
        <taxon>Dikarya</taxon>
        <taxon>Basidiomycota</taxon>
        <taxon>Agaricomycotina</taxon>
        <taxon>Agaricomycetes</taxon>
        <taxon>Agaricomycetidae</taxon>
        <taxon>Agaricales</taxon>
        <taxon>Marasmiineae</taxon>
        <taxon>Physalacriaceae</taxon>
        <taxon>Armillaria</taxon>
    </lineage>
</organism>
<evidence type="ECO:0000313" key="2">
    <source>
        <dbReference type="Proteomes" id="UP000217790"/>
    </source>
</evidence>
<dbReference type="InParanoid" id="A0A2H3E601"/>
<keyword evidence="2" id="KW-1185">Reference proteome</keyword>
<sequence>MPGYAGSAVTVACGVVGLACILKNGEDSDVTFWDIVRETRNSELDAVVDGEKSGDTGKDTMLQYAAQGKDSDANVSGIFVLARPHQRRSRWMDMGP</sequence>